<dbReference type="OrthoDB" id="9803333at2"/>
<gene>
    <name evidence="1" type="ORF">Amac_061960</name>
</gene>
<comment type="caution">
    <text evidence="1">The sequence shown here is derived from an EMBL/GenBank/DDBJ whole genome shotgun (WGS) entry which is preliminary data.</text>
</comment>
<dbReference type="Proteomes" id="UP000331127">
    <property type="component" value="Unassembled WGS sequence"/>
</dbReference>
<sequence length="98" mass="9987">MTTTSQKIAVVTGGSRGLGRTTAFRLANSGVGVVLTCRSARPADVQVGNDDTPAGWHLADPIQSVEIIAVAHLCQFGGTVAQVAARWVVNTGTGIAKG</sequence>
<evidence type="ECO:0000313" key="1">
    <source>
        <dbReference type="EMBL" id="GES12599.1"/>
    </source>
</evidence>
<dbReference type="InterPro" id="IPR036291">
    <property type="entry name" value="NAD(P)-bd_dom_sf"/>
</dbReference>
<keyword evidence="2" id="KW-1185">Reference proteome</keyword>
<accession>A0A5M3WXE2</accession>
<protein>
    <recommendedName>
        <fullName evidence="3">Short-chain dehydrogenase</fullName>
    </recommendedName>
</protein>
<reference evidence="1 2" key="1">
    <citation type="submission" date="2019-10" db="EMBL/GenBank/DDBJ databases">
        <title>Whole genome shotgun sequence of Acrocarpospora macrocephala NBRC 16266.</title>
        <authorList>
            <person name="Ichikawa N."/>
            <person name="Kimura A."/>
            <person name="Kitahashi Y."/>
            <person name="Komaki H."/>
            <person name="Oguchi A."/>
        </authorList>
    </citation>
    <scope>NUCLEOTIDE SEQUENCE [LARGE SCALE GENOMIC DNA]</scope>
    <source>
        <strain evidence="1 2">NBRC 16266</strain>
    </source>
</reference>
<dbReference type="AlphaFoldDB" id="A0A5M3WXE2"/>
<evidence type="ECO:0000313" key="2">
    <source>
        <dbReference type="Proteomes" id="UP000331127"/>
    </source>
</evidence>
<name>A0A5M3WXE2_9ACTN</name>
<dbReference type="RefSeq" id="WP_155357904.1">
    <property type="nucleotide sequence ID" value="NZ_BAAAHL010000071.1"/>
</dbReference>
<dbReference type="Pfam" id="PF00106">
    <property type="entry name" value="adh_short"/>
    <property type="match status" value="1"/>
</dbReference>
<dbReference type="InterPro" id="IPR002347">
    <property type="entry name" value="SDR_fam"/>
</dbReference>
<dbReference type="SUPFAM" id="SSF51735">
    <property type="entry name" value="NAD(P)-binding Rossmann-fold domains"/>
    <property type="match status" value="1"/>
</dbReference>
<dbReference type="Gene3D" id="3.40.50.720">
    <property type="entry name" value="NAD(P)-binding Rossmann-like Domain"/>
    <property type="match status" value="1"/>
</dbReference>
<dbReference type="EMBL" id="BLAE01000037">
    <property type="protein sequence ID" value="GES12599.1"/>
    <property type="molecule type" value="Genomic_DNA"/>
</dbReference>
<proteinExistence type="predicted"/>
<evidence type="ECO:0008006" key="3">
    <source>
        <dbReference type="Google" id="ProtNLM"/>
    </source>
</evidence>
<organism evidence="1 2">
    <name type="scientific">Acrocarpospora macrocephala</name>
    <dbReference type="NCBI Taxonomy" id="150177"/>
    <lineage>
        <taxon>Bacteria</taxon>
        <taxon>Bacillati</taxon>
        <taxon>Actinomycetota</taxon>
        <taxon>Actinomycetes</taxon>
        <taxon>Streptosporangiales</taxon>
        <taxon>Streptosporangiaceae</taxon>
        <taxon>Acrocarpospora</taxon>
    </lineage>
</organism>